<gene>
    <name evidence="4" type="ORF">AVDCRST_MAG85-1730</name>
</gene>
<dbReference type="InterPro" id="IPR029026">
    <property type="entry name" value="tRNA_m1G_MTases_N"/>
</dbReference>
<dbReference type="InterPro" id="IPR029028">
    <property type="entry name" value="Alpha/beta_knot_MTases"/>
</dbReference>
<evidence type="ECO:0000256" key="1">
    <source>
        <dbReference type="ARBA" id="ARBA00022603"/>
    </source>
</evidence>
<dbReference type="InterPro" id="IPR001537">
    <property type="entry name" value="SpoU_MeTrfase"/>
</dbReference>
<dbReference type="GO" id="GO:0003723">
    <property type="term" value="F:RNA binding"/>
    <property type="evidence" value="ECO:0007669"/>
    <property type="project" value="InterPro"/>
</dbReference>
<evidence type="ECO:0000313" key="4">
    <source>
        <dbReference type="EMBL" id="CAA9500650.1"/>
    </source>
</evidence>
<name>A0A6J4SIZ2_9ACTN</name>
<evidence type="ECO:0000256" key="2">
    <source>
        <dbReference type="ARBA" id="ARBA00022679"/>
    </source>
</evidence>
<dbReference type="GO" id="GO:0032259">
    <property type="term" value="P:methylation"/>
    <property type="evidence" value="ECO:0007669"/>
    <property type="project" value="UniProtKB-KW"/>
</dbReference>
<dbReference type="GO" id="GO:0006396">
    <property type="term" value="P:RNA processing"/>
    <property type="evidence" value="ECO:0007669"/>
    <property type="project" value="InterPro"/>
</dbReference>
<dbReference type="Pfam" id="PF00588">
    <property type="entry name" value="SpoU_methylase"/>
    <property type="match status" value="1"/>
</dbReference>
<evidence type="ECO:0000259" key="3">
    <source>
        <dbReference type="Pfam" id="PF00588"/>
    </source>
</evidence>
<sequence>GDEGQGLRQRTRTMCDALVRIPGGREGIESLNAGVAAAVAMAEMAFVDAAAAGTRAKS</sequence>
<dbReference type="GO" id="GO:0008173">
    <property type="term" value="F:RNA methyltransferase activity"/>
    <property type="evidence" value="ECO:0007669"/>
    <property type="project" value="InterPro"/>
</dbReference>
<feature type="non-terminal residue" evidence="4">
    <location>
        <position position="1"/>
    </location>
</feature>
<dbReference type="SUPFAM" id="SSF75217">
    <property type="entry name" value="alpha/beta knot"/>
    <property type="match status" value="1"/>
</dbReference>
<keyword evidence="1" id="KW-0489">Methyltransferase</keyword>
<dbReference type="Gene3D" id="3.40.1280.10">
    <property type="match status" value="1"/>
</dbReference>
<reference evidence="4" key="1">
    <citation type="submission" date="2020-02" db="EMBL/GenBank/DDBJ databases">
        <authorList>
            <person name="Meier V. D."/>
        </authorList>
    </citation>
    <scope>NUCLEOTIDE SEQUENCE</scope>
    <source>
        <strain evidence="4">AVDCRST_MAG85</strain>
    </source>
</reference>
<proteinExistence type="predicted"/>
<dbReference type="AlphaFoldDB" id="A0A6J4SIZ2"/>
<protein>
    <recommendedName>
        <fullName evidence="3">tRNA/rRNA methyltransferase SpoU type domain-containing protein</fullName>
    </recommendedName>
</protein>
<accession>A0A6J4SIZ2</accession>
<organism evidence="4">
    <name type="scientific">uncultured Solirubrobacteraceae bacterium</name>
    <dbReference type="NCBI Taxonomy" id="1162706"/>
    <lineage>
        <taxon>Bacteria</taxon>
        <taxon>Bacillati</taxon>
        <taxon>Actinomycetota</taxon>
        <taxon>Thermoleophilia</taxon>
        <taxon>Solirubrobacterales</taxon>
        <taxon>Solirubrobacteraceae</taxon>
        <taxon>environmental samples</taxon>
    </lineage>
</organism>
<feature type="domain" description="tRNA/rRNA methyltransferase SpoU type" evidence="3">
    <location>
        <begin position="1"/>
        <end position="41"/>
    </location>
</feature>
<keyword evidence="2" id="KW-0808">Transferase</keyword>
<dbReference type="EMBL" id="CADCVT010000187">
    <property type="protein sequence ID" value="CAA9500650.1"/>
    <property type="molecule type" value="Genomic_DNA"/>
</dbReference>